<feature type="region of interest" description="Disordered" evidence="1">
    <location>
        <begin position="1"/>
        <end position="27"/>
    </location>
</feature>
<accession>A0A9P1N6R5</accession>
<proteinExistence type="predicted"/>
<evidence type="ECO:0000313" key="3">
    <source>
        <dbReference type="Proteomes" id="UP001152747"/>
    </source>
</evidence>
<reference evidence="2" key="1">
    <citation type="submission" date="2022-11" db="EMBL/GenBank/DDBJ databases">
        <authorList>
            <person name="Kikuchi T."/>
        </authorList>
    </citation>
    <scope>NUCLEOTIDE SEQUENCE</scope>
    <source>
        <strain evidence="2">PS1010</strain>
    </source>
</reference>
<protein>
    <submittedName>
        <fullName evidence="2">Uncharacterized protein</fullName>
    </submittedName>
</protein>
<comment type="caution">
    <text evidence="2">The sequence shown here is derived from an EMBL/GenBank/DDBJ whole genome shotgun (WGS) entry which is preliminary data.</text>
</comment>
<keyword evidence="3" id="KW-1185">Reference proteome</keyword>
<sequence length="177" mass="20370">MSNNLNDANRRNTDPIDGEMIEDRRPRPNLQNAGIRVTNIGNGLKKLWITKECFRRIISIYQTDDGVVLTGEFAEEYLKIVVGDRTEIRVSHCMDTPLEESNRLLVNNSPLLQQPDQFPHEMLDDEETWRGYENVPRNRFEVGTPVMAAAEYDDQSPPQHRNFPPTVEVDGEETMRG</sequence>
<dbReference type="Proteomes" id="UP001152747">
    <property type="component" value="Unassembled WGS sequence"/>
</dbReference>
<evidence type="ECO:0000256" key="1">
    <source>
        <dbReference type="SAM" id="MobiDB-lite"/>
    </source>
</evidence>
<gene>
    <name evidence="2" type="ORF">CAMP_LOCUS15902</name>
</gene>
<name>A0A9P1N6R5_9PELO</name>
<feature type="region of interest" description="Disordered" evidence="1">
    <location>
        <begin position="152"/>
        <end position="177"/>
    </location>
</feature>
<evidence type="ECO:0000313" key="2">
    <source>
        <dbReference type="EMBL" id="CAI5453265.1"/>
    </source>
</evidence>
<dbReference type="AlphaFoldDB" id="A0A9P1N6R5"/>
<organism evidence="2 3">
    <name type="scientific">Caenorhabditis angaria</name>
    <dbReference type="NCBI Taxonomy" id="860376"/>
    <lineage>
        <taxon>Eukaryota</taxon>
        <taxon>Metazoa</taxon>
        <taxon>Ecdysozoa</taxon>
        <taxon>Nematoda</taxon>
        <taxon>Chromadorea</taxon>
        <taxon>Rhabditida</taxon>
        <taxon>Rhabditina</taxon>
        <taxon>Rhabditomorpha</taxon>
        <taxon>Rhabditoidea</taxon>
        <taxon>Rhabditidae</taxon>
        <taxon>Peloderinae</taxon>
        <taxon>Caenorhabditis</taxon>
    </lineage>
</organism>
<dbReference type="EMBL" id="CANHGI010000005">
    <property type="protein sequence ID" value="CAI5453265.1"/>
    <property type="molecule type" value="Genomic_DNA"/>
</dbReference>